<protein>
    <submittedName>
        <fullName evidence="10">Amino acid permease</fullName>
    </submittedName>
</protein>
<dbReference type="Pfam" id="PF00324">
    <property type="entry name" value="AA_permease"/>
    <property type="match status" value="1"/>
</dbReference>
<dbReference type="PANTHER" id="PTHR43495">
    <property type="entry name" value="GABA PERMEASE"/>
    <property type="match status" value="1"/>
</dbReference>
<keyword evidence="7 8" id="KW-0472">Membrane</keyword>
<evidence type="ECO:0000256" key="4">
    <source>
        <dbReference type="ARBA" id="ARBA00022692"/>
    </source>
</evidence>
<evidence type="ECO:0000256" key="7">
    <source>
        <dbReference type="ARBA" id="ARBA00023136"/>
    </source>
</evidence>
<proteinExistence type="predicted"/>
<feature type="transmembrane region" description="Helical" evidence="8">
    <location>
        <begin position="12"/>
        <end position="32"/>
    </location>
</feature>
<keyword evidence="6 8" id="KW-1133">Transmembrane helix</keyword>
<accession>A0A9X9A1F7</accession>
<keyword evidence="2" id="KW-0813">Transport</keyword>
<evidence type="ECO:0000259" key="9">
    <source>
        <dbReference type="Pfam" id="PF00324"/>
    </source>
</evidence>
<evidence type="ECO:0000256" key="8">
    <source>
        <dbReference type="SAM" id="Phobius"/>
    </source>
</evidence>
<organism evidence="10 11">
    <name type="scientific">Bacillus cereus</name>
    <dbReference type="NCBI Taxonomy" id="1396"/>
    <lineage>
        <taxon>Bacteria</taxon>
        <taxon>Bacillati</taxon>
        <taxon>Bacillota</taxon>
        <taxon>Bacilli</taxon>
        <taxon>Bacillales</taxon>
        <taxon>Bacillaceae</taxon>
        <taxon>Bacillus</taxon>
        <taxon>Bacillus cereus group</taxon>
    </lineage>
</organism>
<evidence type="ECO:0000256" key="6">
    <source>
        <dbReference type="ARBA" id="ARBA00022989"/>
    </source>
</evidence>
<evidence type="ECO:0000256" key="5">
    <source>
        <dbReference type="ARBA" id="ARBA00022970"/>
    </source>
</evidence>
<evidence type="ECO:0000313" key="11">
    <source>
        <dbReference type="Proteomes" id="UP000308444"/>
    </source>
</evidence>
<dbReference type="Proteomes" id="UP000308444">
    <property type="component" value="Unassembled WGS sequence"/>
</dbReference>
<feature type="transmembrane region" description="Helical" evidence="8">
    <location>
        <begin position="38"/>
        <end position="58"/>
    </location>
</feature>
<dbReference type="PANTHER" id="PTHR43495:SF6">
    <property type="entry name" value="THREONINE_SERINE TRANSPORTER YBXG-RELATED"/>
    <property type="match status" value="1"/>
</dbReference>
<dbReference type="GO" id="GO:0006865">
    <property type="term" value="P:amino acid transport"/>
    <property type="evidence" value="ECO:0007669"/>
    <property type="project" value="UniProtKB-KW"/>
</dbReference>
<dbReference type="AlphaFoldDB" id="A0A9X9A1F7"/>
<evidence type="ECO:0000256" key="1">
    <source>
        <dbReference type="ARBA" id="ARBA00004651"/>
    </source>
</evidence>
<sequence length="66" mass="7184">MANKELKRGLEARHIQMIALGGTIGVGLFMGSASTIKWTGPSVMLAYAIAGIFIFFIMRAMGEMLY</sequence>
<evidence type="ECO:0000256" key="2">
    <source>
        <dbReference type="ARBA" id="ARBA00022448"/>
    </source>
</evidence>
<keyword evidence="4 8" id="KW-0812">Transmembrane</keyword>
<feature type="domain" description="Amino acid permease/ SLC12A" evidence="9">
    <location>
        <begin position="14"/>
        <end position="65"/>
    </location>
</feature>
<keyword evidence="5" id="KW-0029">Amino-acid transport</keyword>
<evidence type="ECO:0000313" key="10">
    <source>
        <dbReference type="EMBL" id="TKI87470.1"/>
    </source>
</evidence>
<dbReference type="EMBL" id="SZOH01004238">
    <property type="protein sequence ID" value="TKI87470.1"/>
    <property type="molecule type" value="Genomic_DNA"/>
</dbReference>
<comment type="caution">
    <text evidence="10">The sequence shown here is derived from an EMBL/GenBank/DDBJ whole genome shotgun (WGS) entry which is preliminary data.</text>
</comment>
<gene>
    <name evidence="10" type="ORF">FC695_38850</name>
</gene>
<comment type="subcellular location">
    <subcellularLocation>
        <location evidence="1">Cell membrane</location>
        <topology evidence="1">Multi-pass membrane protein</topology>
    </subcellularLocation>
</comment>
<dbReference type="GO" id="GO:0005886">
    <property type="term" value="C:plasma membrane"/>
    <property type="evidence" value="ECO:0007669"/>
    <property type="project" value="UniProtKB-SubCell"/>
</dbReference>
<dbReference type="Gene3D" id="1.20.1740.10">
    <property type="entry name" value="Amino acid/polyamine transporter I"/>
    <property type="match status" value="1"/>
</dbReference>
<feature type="non-terminal residue" evidence="10">
    <location>
        <position position="66"/>
    </location>
</feature>
<evidence type="ECO:0000256" key="3">
    <source>
        <dbReference type="ARBA" id="ARBA00022475"/>
    </source>
</evidence>
<dbReference type="GO" id="GO:0055085">
    <property type="term" value="P:transmembrane transport"/>
    <property type="evidence" value="ECO:0007669"/>
    <property type="project" value="InterPro"/>
</dbReference>
<dbReference type="InterPro" id="IPR004841">
    <property type="entry name" value="AA-permease/SLC12A_dom"/>
</dbReference>
<reference evidence="10 11" key="1">
    <citation type="journal article" date="2019" name="Environ. Microbiol.">
        <title>An active ?-lactamase is a part of an orchestrated cell wall stress resistance network of Bacillus subtilis and related rhizosphere species.</title>
        <authorList>
            <person name="Bucher T."/>
            <person name="Keren-Paz A."/>
            <person name="Hausser J."/>
            <person name="Olender T."/>
            <person name="Cytryn E."/>
            <person name="Kolodkin-Gal I."/>
        </authorList>
    </citation>
    <scope>NUCLEOTIDE SEQUENCE [LARGE SCALE GENOMIC DNA]</scope>
    <source>
        <strain evidence="10 11">I32</strain>
    </source>
</reference>
<name>A0A9X9A1F7_BACCE</name>
<keyword evidence="3" id="KW-1003">Cell membrane</keyword>